<dbReference type="EMBL" id="ABVQ01000037">
    <property type="protein sequence ID" value="EEC56681.1"/>
    <property type="molecule type" value="Genomic_DNA"/>
</dbReference>
<evidence type="ECO:0000259" key="1">
    <source>
        <dbReference type="Pfam" id="PF13524"/>
    </source>
</evidence>
<name>B7AWU0_9FIRM</name>
<dbReference type="HOGENOM" id="CLU_033615_2_0_9"/>
<evidence type="ECO:0000313" key="2">
    <source>
        <dbReference type="EMBL" id="EEC56681.1"/>
    </source>
</evidence>
<protein>
    <recommendedName>
        <fullName evidence="1">Spore protein YkvP/CgeB glycosyl transferase-like domain-containing protein</fullName>
    </recommendedName>
</protein>
<dbReference type="eggNOG" id="COG4641">
    <property type="taxonomic scope" value="Bacteria"/>
</dbReference>
<organism evidence="2 3">
    <name type="scientific">[Bacteroides] pectinophilus ATCC 43243</name>
    <dbReference type="NCBI Taxonomy" id="483218"/>
    <lineage>
        <taxon>Bacteria</taxon>
        <taxon>Bacillati</taxon>
        <taxon>Bacillota</taxon>
        <taxon>Clostridia</taxon>
        <taxon>Eubacteriales</taxon>
    </lineage>
</organism>
<accession>B7AWU0</accession>
<dbReference type="Pfam" id="PF13524">
    <property type="entry name" value="Glyco_trans_1_2"/>
    <property type="match status" value="1"/>
</dbReference>
<proteinExistence type="predicted"/>
<reference evidence="2 3" key="2">
    <citation type="submission" date="2008-11" db="EMBL/GenBank/DDBJ databases">
        <authorList>
            <person name="Fulton L."/>
            <person name="Clifton S."/>
            <person name="Fulton B."/>
            <person name="Xu J."/>
            <person name="Minx P."/>
            <person name="Pepin K.H."/>
            <person name="Johnson M."/>
            <person name="Bhonagiri V."/>
            <person name="Nash W.E."/>
            <person name="Mardis E.R."/>
            <person name="Wilson R.K."/>
        </authorList>
    </citation>
    <scope>NUCLEOTIDE SEQUENCE [LARGE SCALE GENOMIC DNA]</scope>
    <source>
        <strain evidence="2 3">ATCC 43243</strain>
    </source>
</reference>
<keyword evidence="3" id="KW-1185">Reference proteome</keyword>
<feature type="domain" description="Spore protein YkvP/CgeB glycosyl transferase-like" evidence="1">
    <location>
        <begin position="277"/>
        <end position="391"/>
    </location>
</feature>
<dbReference type="Proteomes" id="UP000003136">
    <property type="component" value="Unassembled WGS sequence"/>
</dbReference>
<evidence type="ECO:0000313" key="3">
    <source>
        <dbReference type="Proteomes" id="UP000003136"/>
    </source>
</evidence>
<gene>
    <name evidence="2" type="ORF">BACPEC_03190</name>
</gene>
<dbReference type="InterPro" id="IPR055259">
    <property type="entry name" value="YkvP/CgeB_Glyco_trans-like"/>
</dbReference>
<dbReference type="AlphaFoldDB" id="B7AWU0"/>
<sequence length="398" mass="45391">MEISMNILIYRYGSICEPDIIEAFNRMSVHVDEVTDEIYNKKITPAEGITVLKKHLDSGTAYSLVFTVNFFPWIAEVCSIYGIMYFSLIVDSPVMELYSDSIKLPCNRVFLFDRCLYDEFAADNPGHIFHVPLATNIQRSRRVIDNAGSAQKQHFASDISFIGSLYTEKCLYNQVKLPAYYEGFANALIDAQLKVYGYNFIEECLSDDFVNVFLANAPDHYTFPEASRHAWKALVAQQYISVKAAEQERIRALKMLSENFSVDLYTGSDTSVLPHIHNRGFARSHTEMPLIFNQSKINLNITARSIRSGLSLRIFDILGCGGFLLTNYQAELPEYFEIGSEVEAFSSMEELHDKCAYYLAHDSEREAIARRGYEKAARYHSYDARLLEMMDMALSCNS</sequence>
<dbReference type="STRING" id="483218.BACPEC_03190"/>
<reference evidence="2 3" key="1">
    <citation type="submission" date="2008-11" db="EMBL/GenBank/DDBJ databases">
        <title>Draft genome sequence of Bacteroides pectinophilus (ATCC 43243).</title>
        <authorList>
            <person name="Sudarsanam P."/>
            <person name="Ley R."/>
            <person name="Guruge J."/>
            <person name="Turnbaugh P.J."/>
            <person name="Mahowald M."/>
            <person name="Liep D."/>
            <person name="Gordon J."/>
        </authorList>
    </citation>
    <scope>NUCLEOTIDE SEQUENCE [LARGE SCALE GENOMIC DNA]</scope>
    <source>
        <strain evidence="2 3">ATCC 43243</strain>
    </source>
</reference>
<comment type="caution">
    <text evidence="2">The sequence shown here is derived from an EMBL/GenBank/DDBJ whole genome shotgun (WGS) entry which is preliminary data.</text>
</comment>